<dbReference type="CDD" id="cd00353">
    <property type="entry name" value="Ribosomal_S15p_S13e"/>
    <property type="match status" value="1"/>
</dbReference>
<proteinExistence type="inferred from homology"/>
<comment type="function">
    <text evidence="4 6">One of the primary rRNA binding proteins, it binds directly to 16S rRNA where it helps nucleate assembly of the platform of the 30S subunit by binding and bridging several RNA helices of the 16S rRNA.</text>
</comment>
<dbReference type="GO" id="GO:0006412">
    <property type="term" value="P:translation"/>
    <property type="evidence" value="ECO:0007669"/>
    <property type="project" value="UniProtKB-UniRule"/>
</dbReference>
<dbReference type="FunFam" id="1.10.287.10:FF:000002">
    <property type="entry name" value="30S ribosomal protein S15"/>
    <property type="match status" value="1"/>
</dbReference>
<dbReference type="AlphaFoldDB" id="A0A9D1WSU2"/>
<keyword evidence="4 6" id="KW-0694">RNA-binding</keyword>
<accession>A0A9D1WSU2</accession>
<sequence length="88" mass="10364">MIRKEEKQEVILQNATHEGDTGSPEVQIAILTRRIADLTEHLKVHKKDHHSRRGLLQMVGKRRNMLNYLQKKDIERYRALIAKLGLRK</sequence>
<dbReference type="Pfam" id="PF00312">
    <property type="entry name" value="Ribosomal_S15"/>
    <property type="match status" value="1"/>
</dbReference>
<evidence type="ECO:0000313" key="8">
    <source>
        <dbReference type="Proteomes" id="UP000886800"/>
    </source>
</evidence>
<dbReference type="PROSITE" id="PS00362">
    <property type="entry name" value="RIBOSOMAL_S15"/>
    <property type="match status" value="1"/>
</dbReference>
<dbReference type="PANTHER" id="PTHR23321:SF26">
    <property type="entry name" value="SMALL RIBOSOMAL SUBUNIT PROTEIN US15M"/>
    <property type="match status" value="1"/>
</dbReference>
<comment type="function">
    <text evidence="4">Forms an intersubunit bridge (bridge B4) with the 23S rRNA of the 50S subunit in the ribosome.</text>
</comment>
<dbReference type="InterPro" id="IPR000589">
    <property type="entry name" value="Ribosomal_uS15"/>
</dbReference>
<reference evidence="7" key="2">
    <citation type="submission" date="2021-04" db="EMBL/GenBank/DDBJ databases">
        <authorList>
            <person name="Gilroy R."/>
        </authorList>
    </citation>
    <scope>NUCLEOTIDE SEQUENCE</scope>
    <source>
        <strain evidence="7">CHK188-5543</strain>
    </source>
</reference>
<dbReference type="Gene3D" id="6.10.250.3130">
    <property type="match status" value="1"/>
</dbReference>
<protein>
    <recommendedName>
        <fullName evidence="4">Small ribosomal subunit protein uS15</fullName>
    </recommendedName>
</protein>
<gene>
    <name evidence="4 7" type="primary">rpsO</name>
    <name evidence="7" type="ORF">H9736_03995</name>
</gene>
<dbReference type="GO" id="GO:0003735">
    <property type="term" value="F:structural constituent of ribosome"/>
    <property type="evidence" value="ECO:0007669"/>
    <property type="project" value="InterPro"/>
</dbReference>
<keyword evidence="2 4" id="KW-0687">Ribonucleoprotein</keyword>
<comment type="caution">
    <text evidence="7">The sequence shown here is derived from an EMBL/GenBank/DDBJ whole genome shotgun (WGS) entry which is preliminary data.</text>
</comment>
<dbReference type="InterPro" id="IPR005290">
    <property type="entry name" value="Ribosomal_uS15_bac-type"/>
</dbReference>
<name>A0A9D1WSU2_9FIRM</name>
<dbReference type="SMART" id="SM01387">
    <property type="entry name" value="Ribosomal_S15"/>
    <property type="match status" value="1"/>
</dbReference>
<dbReference type="EMBL" id="DXES01000084">
    <property type="protein sequence ID" value="HIX65390.1"/>
    <property type="molecule type" value="Genomic_DNA"/>
</dbReference>
<dbReference type="GO" id="GO:0022627">
    <property type="term" value="C:cytosolic small ribosomal subunit"/>
    <property type="evidence" value="ECO:0007669"/>
    <property type="project" value="TreeGrafter"/>
</dbReference>
<organism evidence="7 8">
    <name type="scientific">Candidatus Anaerotruncus excrementipullorum</name>
    <dbReference type="NCBI Taxonomy" id="2838465"/>
    <lineage>
        <taxon>Bacteria</taxon>
        <taxon>Bacillati</taxon>
        <taxon>Bacillota</taxon>
        <taxon>Clostridia</taxon>
        <taxon>Eubacteriales</taxon>
        <taxon>Oscillospiraceae</taxon>
        <taxon>Anaerotruncus</taxon>
    </lineage>
</organism>
<evidence type="ECO:0000313" key="7">
    <source>
        <dbReference type="EMBL" id="HIX65390.1"/>
    </source>
</evidence>
<dbReference type="PANTHER" id="PTHR23321">
    <property type="entry name" value="RIBOSOMAL PROTEIN S15, BACTERIAL AND ORGANELLAR"/>
    <property type="match status" value="1"/>
</dbReference>
<keyword evidence="4 6" id="KW-0699">rRNA-binding</keyword>
<dbReference type="InterPro" id="IPR009068">
    <property type="entry name" value="uS15_NS1_RNA-bd_sf"/>
</dbReference>
<evidence type="ECO:0000256" key="5">
    <source>
        <dbReference type="RuleBase" id="RU003919"/>
    </source>
</evidence>
<evidence type="ECO:0000256" key="4">
    <source>
        <dbReference type="HAMAP-Rule" id="MF_01343"/>
    </source>
</evidence>
<evidence type="ECO:0000256" key="1">
    <source>
        <dbReference type="ARBA" id="ARBA00022980"/>
    </source>
</evidence>
<dbReference type="Gene3D" id="1.10.287.10">
    <property type="entry name" value="S15/NS1, RNA-binding"/>
    <property type="match status" value="1"/>
</dbReference>
<dbReference type="Proteomes" id="UP000886800">
    <property type="component" value="Unassembled WGS sequence"/>
</dbReference>
<dbReference type="NCBIfam" id="TIGR00952">
    <property type="entry name" value="S15_bact"/>
    <property type="match status" value="1"/>
</dbReference>
<reference evidence="7" key="1">
    <citation type="journal article" date="2021" name="PeerJ">
        <title>Extensive microbial diversity within the chicken gut microbiome revealed by metagenomics and culture.</title>
        <authorList>
            <person name="Gilroy R."/>
            <person name="Ravi A."/>
            <person name="Getino M."/>
            <person name="Pursley I."/>
            <person name="Horton D.L."/>
            <person name="Alikhan N.F."/>
            <person name="Baker D."/>
            <person name="Gharbi K."/>
            <person name="Hall N."/>
            <person name="Watson M."/>
            <person name="Adriaenssens E.M."/>
            <person name="Foster-Nyarko E."/>
            <person name="Jarju S."/>
            <person name="Secka A."/>
            <person name="Antonio M."/>
            <person name="Oren A."/>
            <person name="Chaudhuri R.R."/>
            <person name="La Ragione R."/>
            <person name="Hildebrand F."/>
            <person name="Pallen M.J."/>
        </authorList>
    </citation>
    <scope>NUCLEOTIDE SEQUENCE</scope>
    <source>
        <strain evidence="7">CHK188-5543</strain>
    </source>
</reference>
<evidence type="ECO:0000256" key="3">
    <source>
        <dbReference type="ARBA" id="ARBA00064542"/>
    </source>
</evidence>
<dbReference type="SUPFAM" id="SSF47060">
    <property type="entry name" value="S15/NS1 RNA-binding domain"/>
    <property type="match status" value="1"/>
</dbReference>
<comment type="subunit">
    <text evidence="3 4">Part of the 30S ribosomal subunit. Forms a bridge to the 50S subunit in the 70S ribosome, contacting the 23S rRNA.</text>
</comment>
<evidence type="ECO:0000256" key="6">
    <source>
        <dbReference type="RuleBase" id="RU004524"/>
    </source>
</evidence>
<comment type="similarity">
    <text evidence="4 5">Belongs to the universal ribosomal protein uS15 family.</text>
</comment>
<dbReference type="HAMAP" id="MF_01343_B">
    <property type="entry name" value="Ribosomal_uS15_B"/>
    <property type="match status" value="1"/>
</dbReference>
<dbReference type="GO" id="GO:0019843">
    <property type="term" value="F:rRNA binding"/>
    <property type="evidence" value="ECO:0007669"/>
    <property type="project" value="UniProtKB-UniRule"/>
</dbReference>
<evidence type="ECO:0000256" key="2">
    <source>
        <dbReference type="ARBA" id="ARBA00023274"/>
    </source>
</evidence>
<keyword evidence="1 4" id="KW-0689">Ribosomal protein</keyword>